<keyword evidence="4" id="KW-1185">Reference proteome</keyword>
<evidence type="ECO:0000256" key="3">
    <source>
        <dbReference type="ARBA" id="ARBA00022840"/>
    </source>
</evidence>
<dbReference type="SUPFAM" id="SSF53067">
    <property type="entry name" value="Actin-like ATPase domain"/>
    <property type="match status" value="2"/>
</dbReference>
<reference evidence="5" key="1">
    <citation type="submission" date="2022-11" db="UniProtKB">
        <authorList>
            <consortium name="WormBaseParasite"/>
        </authorList>
    </citation>
    <scope>IDENTIFICATION</scope>
</reference>
<keyword evidence="3" id="KW-0067">ATP-binding</keyword>
<dbReference type="Gene3D" id="3.30.420.40">
    <property type="match status" value="2"/>
</dbReference>
<dbReference type="InterPro" id="IPR043129">
    <property type="entry name" value="ATPase_NBD"/>
</dbReference>
<evidence type="ECO:0000313" key="5">
    <source>
        <dbReference type="WBParaSite" id="PSU_v2.g15773.t1"/>
    </source>
</evidence>
<dbReference type="PANTHER" id="PTHR19375">
    <property type="entry name" value="HEAT SHOCK PROTEIN 70KDA"/>
    <property type="match status" value="1"/>
</dbReference>
<dbReference type="AlphaFoldDB" id="A0A914Y924"/>
<dbReference type="GO" id="GO:0006950">
    <property type="term" value="P:response to stress"/>
    <property type="evidence" value="ECO:0007669"/>
    <property type="project" value="UniProtKB-ARBA"/>
</dbReference>
<accession>A0A914Y924</accession>
<dbReference type="FunFam" id="3.30.30.30:FF:000005">
    <property type="entry name" value="Heat shock protein ssb1"/>
    <property type="match status" value="1"/>
</dbReference>
<evidence type="ECO:0000256" key="2">
    <source>
        <dbReference type="ARBA" id="ARBA00022741"/>
    </source>
</evidence>
<name>A0A914Y924_9BILA</name>
<dbReference type="GO" id="GO:0140662">
    <property type="term" value="F:ATP-dependent protein folding chaperone"/>
    <property type="evidence" value="ECO:0007669"/>
    <property type="project" value="InterPro"/>
</dbReference>
<dbReference type="Gene3D" id="3.90.640.10">
    <property type="entry name" value="Actin, Chain A, domain 4"/>
    <property type="match status" value="1"/>
</dbReference>
<dbReference type="PROSITE" id="PS00329">
    <property type="entry name" value="HSP70_2"/>
    <property type="match status" value="1"/>
</dbReference>
<dbReference type="Pfam" id="PF00012">
    <property type="entry name" value="HSP70"/>
    <property type="match status" value="1"/>
</dbReference>
<dbReference type="GO" id="GO:0005524">
    <property type="term" value="F:ATP binding"/>
    <property type="evidence" value="ECO:0007669"/>
    <property type="project" value="UniProtKB-KW"/>
</dbReference>
<evidence type="ECO:0000256" key="1">
    <source>
        <dbReference type="ARBA" id="ARBA00007381"/>
    </source>
</evidence>
<dbReference type="Proteomes" id="UP000887577">
    <property type="component" value="Unplaced"/>
</dbReference>
<organism evidence="4 5">
    <name type="scientific">Panagrolaimus superbus</name>
    <dbReference type="NCBI Taxonomy" id="310955"/>
    <lineage>
        <taxon>Eukaryota</taxon>
        <taxon>Metazoa</taxon>
        <taxon>Ecdysozoa</taxon>
        <taxon>Nematoda</taxon>
        <taxon>Chromadorea</taxon>
        <taxon>Rhabditida</taxon>
        <taxon>Tylenchina</taxon>
        <taxon>Panagrolaimomorpha</taxon>
        <taxon>Panagrolaimoidea</taxon>
        <taxon>Panagrolaimidae</taxon>
        <taxon>Panagrolaimus</taxon>
    </lineage>
</organism>
<sequence length="402" mass="45988">MFQDEISSANEKLIEENDRIADLKMNVGNFISNSEILLVKAFFIKSAEENGIEYVFQENQLAKLKLKNKKMYICFFTAQNYRNQYNLLRNFVNECCDDDNGRKESDMKYVMIDADILEILVKQELSSESLPRHPLYIFVNNKYQEDPKTKPGHKVTPSYVLLDGDIPIVGDEAKKAKSGQYKNRIYDAKRMLGKKFSHSSIQQGKKCWPFEVRADIHDRPLIHTENYKDKWIYPEQISAFVLERMKQIVENFHLGTKEQITDAVITVPAHFNDAEREATKHAAELAGINVLRLLSEPSAAGLAFCYHKQQFLERSVLVYDLGGGTFDVSVMKINQGHINVQAVGGDSYLGGNDFDDRLLKYCIGKFRILFKENLSTNANAVRRLRNACITAKEHLSGASTYQ</sequence>
<keyword evidence="2" id="KW-0547">Nucleotide-binding</keyword>
<dbReference type="InterPro" id="IPR018181">
    <property type="entry name" value="Heat_shock_70_CS"/>
</dbReference>
<protein>
    <submittedName>
        <fullName evidence="5">Uncharacterized protein</fullName>
    </submittedName>
</protein>
<dbReference type="Gene3D" id="3.30.30.30">
    <property type="match status" value="1"/>
</dbReference>
<dbReference type="PRINTS" id="PR00301">
    <property type="entry name" value="HEATSHOCK70"/>
</dbReference>
<dbReference type="WBParaSite" id="PSU_v2.g15773.t1">
    <property type="protein sequence ID" value="PSU_v2.g15773.t1"/>
    <property type="gene ID" value="PSU_v2.g15773"/>
</dbReference>
<comment type="similarity">
    <text evidence="1">Belongs to the heat shock protein 70 family.</text>
</comment>
<proteinExistence type="inferred from homology"/>
<evidence type="ECO:0000313" key="4">
    <source>
        <dbReference type="Proteomes" id="UP000887577"/>
    </source>
</evidence>
<dbReference type="InterPro" id="IPR013126">
    <property type="entry name" value="Hsp_70_fam"/>
</dbReference>